<evidence type="ECO:0000259" key="5">
    <source>
        <dbReference type="Pfam" id="PF04413"/>
    </source>
</evidence>
<sequence length="422" mass="45892">MDLLLGIILYNIVLTMAFLLGWPYLLLVGTFSGNKKWRQRCGLVPKAQGNPIWLHASSMGEAALIPPLIEALGGEAPEYRTVISTMTQTGQDRAARINPGSATFFLPLDFLFSIALSLGRVKPSALVLMETELWPNLMWLCNARRIPVFIVNARLSDRSLPWYRFFGFLFRPLLNRVGCIACQSPEDAERYRSLGVAPGKIINAGNIKYDAIRRPVSREQKMKLRTDLGFSPEDLILVAGSTREGEEEIILNAWAGLSGGMKLIIAPRHPERFSAVEQILSNKNIPFSQRSKISGSERSRAVLLLDSMGELIDAYAAGDIAFVGGSLVPVGGHNPLEPAALGLPVIFGPHMSNARESAQGLLAAQGALQVSDAGELRGILGKLSSDRGSIGHIGGRAMKMVEEKRGASEKAAKIIIRTIKKA</sequence>
<feature type="active site" description="Proton acceptor" evidence="2">
    <location>
        <position position="61"/>
    </location>
</feature>
<dbReference type="AlphaFoldDB" id="A0A1F5RBU5"/>
<comment type="caution">
    <text evidence="6">The sequence shown here is derived from an EMBL/GenBank/DDBJ whole genome shotgun (WGS) entry which is preliminary data.</text>
</comment>
<comment type="function">
    <text evidence="4">Involved in lipopolysaccharide (LPS) biosynthesis. Catalyzes the transfer of 3-deoxy-D-manno-octulosonate (Kdo) residue(s) from CMP-Kdo to lipid IV(A), the tetraacyldisaccharide-1,4'-bisphosphate precursor of lipid A.</text>
</comment>
<dbReference type="PANTHER" id="PTHR42755">
    <property type="entry name" value="3-DEOXY-MANNO-OCTULOSONATE CYTIDYLYLTRANSFERASE"/>
    <property type="match status" value="1"/>
</dbReference>
<evidence type="ECO:0000256" key="3">
    <source>
        <dbReference type="PIRSR" id="PIRSR639901-2"/>
    </source>
</evidence>
<dbReference type="GO" id="GO:0009244">
    <property type="term" value="P:lipopolysaccharide core region biosynthetic process"/>
    <property type="evidence" value="ECO:0007669"/>
    <property type="project" value="UniProtKB-UniRule"/>
</dbReference>
<evidence type="ECO:0000256" key="2">
    <source>
        <dbReference type="PIRSR" id="PIRSR639901-1"/>
    </source>
</evidence>
<dbReference type="GO" id="GO:0005886">
    <property type="term" value="C:plasma membrane"/>
    <property type="evidence" value="ECO:0007669"/>
    <property type="project" value="UniProtKB-SubCell"/>
</dbReference>
<comment type="subcellular location">
    <subcellularLocation>
        <location evidence="4">Cell membrane</location>
    </subcellularLocation>
</comment>
<comment type="catalytic activity">
    <reaction evidence="4">
        <text>lipid IVA (E. coli) + CMP-3-deoxy-beta-D-manno-octulosonate = alpha-Kdo-(2-&gt;6)-lipid IVA (E. coli) + CMP + H(+)</text>
        <dbReference type="Rhea" id="RHEA:28066"/>
        <dbReference type="ChEBI" id="CHEBI:15378"/>
        <dbReference type="ChEBI" id="CHEBI:58603"/>
        <dbReference type="ChEBI" id="CHEBI:60364"/>
        <dbReference type="ChEBI" id="CHEBI:60377"/>
        <dbReference type="ChEBI" id="CHEBI:85987"/>
        <dbReference type="EC" id="2.4.99.12"/>
    </reaction>
</comment>
<keyword evidence="4" id="KW-1003">Cell membrane</keyword>
<feature type="site" description="Transition state stabilizer" evidence="3">
    <location>
        <position position="130"/>
    </location>
</feature>
<dbReference type="SUPFAM" id="SSF53756">
    <property type="entry name" value="UDP-Glycosyltransferase/glycogen phosphorylase"/>
    <property type="match status" value="1"/>
</dbReference>
<dbReference type="Proteomes" id="UP000177230">
    <property type="component" value="Unassembled WGS sequence"/>
</dbReference>
<keyword evidence="4" id="KW-0472">Membrane</keyword>
<dbReference type="EMBL" id="MFFM01000034">
    <property type="protein sequence ID" value="OGF11930.1"/>
    <property type="molecule type" value="Genomic_DNA"/>
</dbReference>
<comment type="similarity">
    <text evidence="4">Belongs to the glycosyltransferase group 1 family.</text>
</comment>
<dbReference type="GO" id="GO:0009245">
    <property type="term" value="P:lipid A biosynthetic process"/>
    <property type="evidence" value="ECO:0007669"/>
    <property type="project" value="TreeGrafter"/>
</dbReference>
<comment type="pathway">
    <text evidence="4">Bacterial outer membrane biogenesis; LPS core biosynthesis.</text>
</comment>
<dbReference type="Gene3D" id="3.40.50.11720">
    <property type="entry name" value="3-Deoxy-D-manno-octulosonic-acid transferase, N-terminal domain"/>
    <property type="match status" value="1"/>
</dbReference>
<feature type="transmembrane region" description="Helical" evidence="4">
    <location>
        <begin position="6"/>
        <end position="28"/>
    </location>
</feature>
<reference evidence="6 7" key="1">
    <citation type="journal article" date="2016" name="Nat. Commun.">
        <title>Thousands of microbial genomes shed light on interconnected biogeochemical processes in an aquifer system.</title>
        <authorList>
            <person name="Anantharaman K."/>
            <person name="Brown C.T."/>
            <person name="Hug L.A."/>
            <person name="Sharon I."/>
            <person name="Castelle C.J."/>
            <person name="Probst A.J."/>
            <person name="Thomas B.C."/>
            <person name="Singh A."/>
            <person name="Wilkins M.J."/>
            <person name="Karaoz U."/>
            <person name="Brodie E.L."/>
            <person name="Williams K.H."/>
            <person name="Hubbard S.S."/>
            <person name="Banfield J.F."/>
        </authorList>
    </citation>
    <scope>NUCLEOTIDE SEQUENCE [LARGE SCALE GENOMIC DNA]</scope>
</reference>
<dbReference type="InterPro" id="IPR039901">
    <property type="entry name" value="Kdotransferase"/>
</dbReference>
<dbReference type="PANTHER" id="PTHR42755:SF1">
    <property type="entry name" value="3-DEOXY-D-MANNO-OCTULOSONIC ACID TRANSFERASE, MITOCHONDRIAL-RELATED"/>
    <property type="match status" value="1"/>
</dbReference>
<protein>
    <recommendedName>
        <fullName evidence="4">3-deoxy-D-manno-octulosonic acid transferase</fullName>
        <shortName evidence="4">Kdo transferase</shortName>
        <ecNumber evidence="4">2.4.99.12</ecNumber>
    </recommendedName>
    <alternativeName>
        <fullName evidence="4">Lipid IV(A) 3-deoxy-D-manno-octulosonic acid transferase</fullName>
    </alternativeName>
</protein>
<dbReference type="UniPathway" id="UPA00958"/>
<evidence type="ECO:0000256" key="1">
    <source>
        <dbReference type="ARBA" id="ARBA00022679"/>
    </source>
</evidence>
<dbReference type="InterPro" id="IPR038107">
    <property type="entry name" value="Glycos_transf_N_sf"/>
</dbReference>
<organism evidence="6 7">
    <name type="scientific">Candidatus Edwardsbacteria bacterium GWF2_54_11</name>
    <dbReference type="NCBI Taxonomy" id="1817851"/>
    <lineage>
        <taxon>Bacteria</taxon>
        <taxon>Candidatus Edwardsiibacteriota</taxon>
    </lineage>
</organism>
<name>A0A1F5RBU5_9BACT</name>
<keyword evidence="4" id="KW-1133">Transmembrane helix</keyword>
<dbReference type="Pfam" id="PF04413">
    <property type="entry name" value="Glycos_transf_N"/>
    <property type="match status" value="1"/>
</dbReference>
<feature type="domain" description="3-deoxy-D-manno-octulosonic-acid transferase N-terminal" evidence="5">
    <location>
        <begin position="36"/>
        <end position="211"/>
    </location>
</feature>
<dbReference type="GO" id="GO:0043842">
    <property type="term" value="F:Kdo transferase activity"/>
    <property type="evidence" value="ECO:0007669"/>
    <property type="project" value="UniProtKB-EC"/>
</dbReference>
<proteinExistence type="inferred from homology"/>
<feature type="site" description="Transition state stabilizer" evidence="3">
    <location>
        <position position="208"/>
    </location>
</feature>
<keyword evidence="1 4" id="KW-0808">Transferase</keyword>
<evidence type="ECO:0000313" key="7">
    <source>
        <dbReference type="Proteomes" id="UP000177230"/>
    </source>
</evidence>
<evidence type="ECO:0000313" key="6">
    <source>
        <dbReference type="EMBL" id="OGF11930.1"/>
    </source>
</evidence>
<accession>A0A1F5RBU5</accession>
<gene>
    <name evidence="6" type="ORF">A2024_02760</name>
</gene>
<keyword evidence="4" id="KW-0448">Lipopolysaccharide biosynthesis</keyword>
<evidence type="ECO:0000256" key="4">
    <source>
        <dbReference type="RuleBase" id="RU365103"/>
    </source>
</evidence>
<dbReference type="InterPro" id="IPR007507">
    <property type="entry name" value="Glycos_transf_N"/>
</dbReference>
<keyword evidence="4" id="KW-0812">Transmembrane</keyword>
<dbReference type="EC" id="2.4.99.12" evidence="4"/>
<dbReference type="Gene3D" id="3.40.50.2000">
    <property type="entry name" value="Glycogen Phosphorylase B"/>
    <property type="match status" value="1"/>
</dbReference>